<dbReference type="Gene3D" id="3.40.50.10140">
    <property type="entry name" value="Toll/interleukin-1 receptor homology (TIR) domain"/>
    <property type="match status" value="1"/>
</dbReference>
<name>A0AAV2SY15_MEGNR</name>
<dbReference type="InterPro" id="IPR001611">
    <property type="entry name" value="Leu-rich_rpt"/>
</dbReference>
<dbReference type="Pfam" id="PF00560">
    <property type="entry name" value="LRR_1"/>
    <property type="match status" value="1"/>
</dbReference>
<evidence type="ECO:0000256" key="4">
    <source>
        <dbReference type="ARBA" id="ARBA00022614"/>
    </source>
</evidence>
<dbReference type="GO" id="GO:0005886">
    <property type="term" value="C:plasma membrane"/>
    <property type="evidence" value="ECO:0007669"/>
    <property type="project" value="UniProtKB-SubCell"/>
</dbReference>
<evidence type="ECO:0000256" key="6">
    <source>
        <dbReference type="ARBA" id="ARBA00022729"/>
    </source>
</evidence>
<keyword evidence="9 11" id="KW-0472">Membrane</keyword>
<proteinExistence type="inferred from homology"/>
<evidence type="ECO:0000256" key="1">
    <source>
        <dbReference type="ARBA" id="ARBA00004236"/>
    </source>
</evidence>
<comment type="caution">
    <text evidence="14">The sequence shown here is derived from an EMBL/GenBank/DDBJ whole genome shotgun (WGS) entry which is preliminary data.</text>
</comment>
<feature type="chain" id="PRO_5043797191" description="TIR domain-containing protein" evidence="12">
    <location>
        <begin position="24"/>
        <end position="1368"/>
    </location>
</feature>
<dbReference type="EMBL" id="CAXKWB010166029">
    <property type="protein sequence ID" value="CAL4250665.1"/>
    <property type="molecule type" value="Genomic_DNA"/>
</dbReference>
<dbReference type="Gene3D" id="3.80.10.10">
    <property type="entry name" value="Ribonuclease Inhibitor"/>
    <property type="match status" value="6"/>
</dbReference>
<gene>
    <name evidence="14" type="ORF">MNOR_LOCUS41711</name>
</gene>
<accession>A0AAV2SY15</accession>
<dbReference type="SMART" id="SM00255">
    <property type="entry name" value="TIR"/>
    <property type="match status" value="1"/>
</dbReference>
<dbReference type="SMART" id="SM00365">
    <property type="entry name" value="LRR_SD22"/>
    <property type="match status" value="8"/>
</dbReference>
<keyword evidence="8 11" id="KW-1133">Transmembrane helix</keyword>
<dbReference type="InterPro" id="IPR000157">
    <property type="entry name" value="TIR_dom"/>
</dbReference>
<comment type="subcellular location">
    <subcellularLocation>
        <location evidence="1">Cell membrane</location>
    </subcellularLocation>
</comment>
<evidence type="ECO:0000256" key="11">
    <source>
        <dbReference type="SAM" id="Phobius"/>
    </source>
</evidence>
<dbReference type="InterPro" id="IPR035897">
    <property type="entry name" value="Toll_tir_struct_dom_sf"/>
</dbReference>
<dbReference type="SUPFAM" id="SSF52200">
    <property type="entry name" value="Toll/Interleukin receptor TIR domain"/>
    <property type="match status" value="1"/>
</dbReference>
<dbReference type="SUPFAM" id="SSF52058">
    <property type="entry name" value="L domain-like"/>
    <property type="match status" value="4"/>
</dbReference>
<evidence type="ECO:0000256" key="7">
    <source>
        <dbReference type="ARBA" id="ARBA00022737"/>
    </source>
</evidence>
<evidence type="ECO:0000256" key="9">
    <source>
        <dbReference type="ARBA" id="ARBA00023136"/>
    </source>
</evidence>
<evidence type="ECO:0000256" key="8">
    <source>
        <dbReference type="ARBA" id="ARBA00022989"/>
    </source>
</evidence>
<dbReference type="SMART" id="SM00364">
    <property type="entry name" value="LRR_BAC"/>
    <property type="match status" value="11"/>
</dbReference>
<keyword evidence="4" id="KW-0433">Leucine-rich repeat</keyword>
<dbReference type="PANTHER" id="PTHR24366:SF96">
    <property type="entry name" value="LEUCINE RICH REPEAT CONTAINING 53"/>
    <property type="match status" value="1"/>
</dbReference>
<dbReference type="InterPro" id="IPR003591">
    <property type="entry name" value="Leu-rich_rpt_typical-subtyp"/>
</dbReference>
<evidence type="ECO:0000313" key="14">
    <source>
        <dbReference type="EMBL" id="CAL4250665.1"/>
    </source>
</evidence>
<dbReference type="Pfam" id="PF13676">
    <property type="entry name" value="TIR_2"/>
    <property type="match status" value="1"/>
</dbReference>
<dbReference type="Proteomes" id="UP001497623">
    <property type="component" value="Unassembled WGS sequence"/>
</dbReference>
<dbReference type="FunFam" id="3.80.10.10:FF:001164">
    <property type="entry name" value="GH01279p"/>
    <property type="match status" value="2"/>
</dbReference>
<keyword evidence="6 12" id="KW-0732">Signal</keyword>
<dbReference type="GO" id="GO:0007165">
    <property type="term" value="P:signal transduction"/>
    <property type="evidence" value="ECO:0007669"/>
    <property type="project" value="InterPro"/>
</dbReference>
<dbReference type="PROSITE" id="PS51450">
    <property type="entry name" value="LRR"/>
    <property type="match status" value="6"/>
</dbReference>
<feature type="transmembrane region" description="Helical" evidence="11">
    <location>
        <begin position="978"/>
        <end position="1002"/>
    </location>
</feature>
<keyword evidence="7" id="KW-0677">Repeat</keyword>
<dbReference type="SMART" id="SM00369">
    <property type="entry name" value="LRR_TYP"/>
    <property type="match status" value="24"/>
</dbReference>
<evidence type="ECO:0000256" key="3">
    <source>
        <dbReference type="ARBA" id="ARBA00022475"/>
    </source>
</evidence>
<evidence type="ECO:0000259" key="13">
    <source>
        <dbReference type="PROSITE" id="PS50104"/>
    </source>
</evidence>
<sequence>MASHVTNIVFTSVLLALSQDAFTFQSPENCKWRLQDGNRNQIALDCSIRTINSDFDIFKIRSDQSEQITSINVDCSDVLFFQSTLEPRAFQRFYHLQQLNIQFCKLNSLPAGTFLGLDNMKSLTVRTHNSDWSAMALELTPDSFVGMSQLERLDLGENNLWDLPEHVFCPLTSLSHLNLTSNRLQEVSEVGVVRGCGAHLATLDLSANDLVVLPEAGLAGLQSLRELYLQYNKISILHDRAFLGLSALIFLNISSNHLVALPPDVFKETVGLQELYLQNNSLSVVAPGLFAALSHLTVLDMSVNQLTSEWVTADTFRGLLRLVVLNLSYNGLTQVNFDMFKDLSSLQVLDLSHNSLTVIADKTFSSLANLHRLDLSFNQLLTVERQSLSGLHVLSALSVAHNNISYITEEAFDNCTSLKDLRLEYNALSEIPRSIVDLISLRTLRISHNVLATIKHDDLAHLTGLLHLDMSNNVLKGICKHCLENLSELEVIDLSNNELSAIPQGSFDSNIALQLLRVDGNKLSDINGLFASLPNLLWLNVSDNRVTWFDYALIPVQLKYLDLHINRIKDLGNYFNIESKLELRTLDVSHNQLESLGPSSVPDSCELLFVNSNKITKLASGTFSAKKNISMVDLFDNLLSKIDLNSINLPSVPEHKDLPEFYIGGNPIFCDCHMEWMHRVHQISGLRQHPRVMDLDKVTCTLPYPRSEDNRVSFLETEPSQFLCPYTSHCFALCQCCDFIACDCQMTCPDGCSCYHDDTWASNIVDCSARNHNQIPEDIPMDATVVYMDANEMPLLDAHHLIGRKNLQALYLNSSRIEKIQNRTFHGLSTLKKLHLEDNMIVELEGFEFDQMIHLRELYLQNNRLKYINNATFSNLKSLEILRLDGNYLFDFPVWHLKLNLELKAATLSVNMWSCECQYMVDFKNWLIREKGVVRDAKSIYCVSNSTGDPGPYVLENSYSCENFIATSIVQEKLENDFLQPVLITLGIFFMLLVVVVMFAVFRVRLIASASKKCSLRCLHSDPTSIESNGKDILYDIFVSYSELDAAFVNEVFAAELENSDPSYSVCLASRDYQTIGTYVGDFIVQSIESSQKIILIITKNFIENDWCKFSFKAAHLEAFKNIKNRVVVVLCGDVTEKDMDLDLQSIIKMSTKLKYEDKSFWSKLHAIMPSDAQKVSNKCYITETNYVTRNSIPTFSQIQSLKQGVPLVPDMVLGQPIKTNNHYHNHRHLHQQQSSVDSSDLDKTFVSVETAQSSLGSSLAPSLNHSYMSIDYAQARNLHIYASIDDPSSPPRLYPSAPLPSVHTLHQYIHQQQQQQQNHCSQQRQQQQVSEDLLLLQQQQQQQRPQLTPFSAPPGFRDPHVRTPYFI</sequence>
<dbReference type="InterPro" id="IPR032675">
    <property type="entry name" value="LRR_dom_sf"/>
</dbReference>
<dbReference type="PRINTS" id="PR00019">
    <property type="entry name" value="LEURICHRPT"/>
</dbReference>
<organism evidence="14 15">
    <name type="scientific">Meganyctiphanes norvegica</name>
    <name type="common">Northern krill</name>
    <name type="synonym">Thysanopoda norvegica</name>
    <dbReference type="NCBI Taxonomy" id="48144"/>
    <lineage>
        <taxon>Eukaryota</taxon>
        <taxon>Metazoa</taxon>
        <taxon>Ecdysozoa</taxon>
        <taxon>Arthropoda</taxon>
        <taxon>Crustacea</taxon>
        <taxon>Multicrustacea</taxon>
        <taxon>Malacostraca</taxon>
        <taxon>Eumalacostraca</taxon>
        <taxon>Eucarida</taxon>
        <taxon>Euphausiacea</taxon>
        <taxon>Euphausiidae</taxon>
        <taxon>Meganyctiphanes</taxon>
    </lineage>
</organism>
<dbReference type="FunFam" id="3.80.10.10:FF:001438">
    <property type="entry name" value="Uncharacterized protein"/>
    <property type="match status" value="1"/>
</dbReference>
<keyword evidence="15" id="KW-1185">Reference proteome</keyword>
<comment type="similarity">
    <text evidence="2">Belongs to the Toll-like receptor family.</text>
</comment>
<evidence type="ECO:0000256" key="2">
    <source>
        <dbReference type="ARBA" id="ARBA00009634"/>
    </source>
</evidence>
<keyword evidence="5 11" id="KW-0812">Transmembrane</keyword>
<keyword evidence="3" id="KW-1003">Cell membrane</keyword>
<feature type="domain" description="TIR" evidence="13">
    <location>
        <begin position="1033"/>
        <end position="1169"/>
    </location>
</feature>
<reference evidence="14 15" key="1">
    <citation type="submission" date="2024-05" db="EMBL/GenBank/DDBJ databases">
        <authorList>
            <person name="Wallberg A."/>
        </authorList>
    </citation>
    <scope>NUCLEOTIDE SEQUENCE [LARGE SCALE GENOMIC DNA]</scope>
</reference>
<evidence type="ECO:0000256" key="12">
    <source>
        <dbReference type="SAM" id="SignalP"/>
    </source>
</evidence>
<protein>
    <recommendedName>
        <fullName evidence="13">TIR domain-containing protein</fullName>
    </recommendedName>
</protein>
<feature type="signal peptide" evidence="12">
    <location>
        <begin position="1"/>
        <end position="23"/>
    </location>
</feature>
<dbReference type="PANTHER" id="PTHR24366">
    <property type="entry name" value="IG(IMMUNOGLOBULIN) AND LRR(LEUCINE RICH REPEAT) DOMAINS"/>
    <property type="match status" value="1"/>
</dbReference>
<feature type="compositionally biased region" description="Low complexity" evidence="10">
    <location>
        <begin position="1339"/>
        <end position="1348"/>
    </location>
</feature>
<evidence type="ECO:0000313" key="15">
    <source>
        <dbReference type="Proteomes" id="UP001497623"/>
    </source>
</evidence>
<evidence type="ECO:0000256" key="10">
    <source>
        <dbReference type="SAM" id="MobiDB-lite"/>
    </source>
</evidence>
<dbReference type="PROSITE" id="PS50104">
    <property type="entry name" value="TIR"/>
    <property type="match status" value="1"/>
</dbReference>
<evidence type="ECO:0000256" key="5">
    <source>
        <dbReference type="ARBA" id="ARBA00022692"/>
    </source>
</evidence>
<feature type="region of interest" description="Disordered" evidence="10">
    <location>
        <begin position="1339"/>
        <end position="1368"/>
    </location>
</feature>
<dbReference type="Pfam" id="PF13855">
    <property type="entry name" value="LRR_8"/>
    <property type="match status" value="5"/>
</dbReference>